<organism evidence="2 3">
    <name type="scientific">Dactylonectria estremocensis</name>
    <dbReference type="NCBI Taxonomy" id="1079267"/>
    <lineage>
        <taxon>Eukaryota</taxon>
        <taxon>Fungi</taxon>
        <taxon>Dikarya</taxon>
        <taxon>Ascomycota</taxon>
        <taxon>Pezizomycotina</taxon>
        <taxon>Sordariomycetes</taxon>
        <taxon>Hypocreomycetidae</taxon>
        <taxon>Hypocreales</taxon>
        <taxon>Nectriaceae</taxon>
        <taxon>Dactylonectria</taxon>
    </lineage>
</organism>
<sequence>MAKLHLALLGLAISGISAAPQAIEPRRTDDQYYGPDQFWSEVDYSNNRDPYGFRLHDIDVQNQKCMTHKELSWKIWH</sequence>
<reference evidence="2" key="1">
    <citation type="journal article" date="2021" name="Nat. Commun.">
        <title>Genetic determinants of endophytism in the Arabidopsis root mycobiome.</title>
        <authorList>
            <person name="Mesny F."/>
            <person name="Miyauchi S."/>
            <person name="Thiergart T."/>
            <person name="Pickel B."/>
            <person name="Atanasova L."/>
            <person name="Karlsson M."/>
            <person name="Huettel B."/>
            <person name="Barry K.W."/>
            <person name="Haridas S."/>
            <person name="Chen C."/>
            <person name="Bauer D."/>
            <person name="Andreopoulos W."/>
            <person name="Pangilinan J."/>
            <person name="LaButti K."/>
            <person name="Riley R."/>
            <person name="Lipzen A."/>
            <person name="Clum A."/>
            <person name="Drula E."/>
            <person name="Henrissat B."/>
            <person name="Kohler A."/>
            <person name="Grigoriev I.V."/>
            <person name="Martin F.M."/>
            <person name="Hacquard S."/>
        </authorList>
    </citation>
    <scope>NUCLEOTIDE SEQUENCE</scope>
    <source>
        <strain evidence="2">MPI-CAGE-AT-0021</strain>
    </source>
</reference>
<protein>
    <submittedName>
        <fullName evidence="2">Uncharacterized protein</fullName>
    </submittedName>
</protein>
<keyword evidence="1" id="KW-0732">Signal</keyword>
<keyword evidence="3" id="KW-1185">Reference proteome</keyword>
<comment type="caution">
    <text evidence="2">The sequence shown here is derived from an EMBL/GenBank/DDBJ whole genome shotgun (WGS) entry which is preliminary data.</text>
</comment>
<name>A0A9P9EK93_9HYPO</name>
<feature type="signal peptide" evidence="1">
    <location>
        <begin position="1"/>
        <end position="18"/>
    </location>
</feature>
<evidence type="ECO:0000313" key="2">
    <source>
        <dbReference type="EMBL" id="KAH7139710.1"/>
    </source>
</evidence>
<feature type="chain" id="PRO_5040434156" evidence="1">
    <location>
        <begin position="19"/>
        <end position="77"/>
    </location>
</feature>
<dbReference type="Proteomes" id="UP000717696">
    <property type="component" value="Unassembled WGS sequence"/>
</dbReference>
<proteinExistence type="predicted"/>
<dbReference type="AlphaFoldDB" id="A0A9P9EK93"/>
<evidence type="ECO:0000256" key="1">
    <source>
        <dbReference type="SAM" id="SignalP"/>
    </source>
</evidence>
<accession>A0A9P9EK93</accession>
<dbReference type="OrthoDB" id="10288974at2759"/>
<evidence type="ECO:0000313" key="3">
    <source>
        <dbReference type="Proteomes" id="UP000717696"/>
    </source>
</evidence>
<gene>
    <name evidence="2" type="ORF">B0J13DRAFT_676913</name>
</gene>
<dbReference type="EMBL" id="JAGMUU010000014">
    <property type="protein sequence ID" value="KAH7139710.1"/>
    <property type="molecule type" value="Genomic_DNA"/>
</dbReference>